<keyword evidence="5" id="KW-1185">Reference proteome</keyword>
<accession>A0A377Q536</accession>
<sequence>MTKKSENIAVENDSVVSDDKSKVLDLQTLAEISGGVTGETPADWSTVSNHCGKAEESNVE</sequence>
<proteinExistence type="predicted"/>
<evidence type="ECO:0000313" key="4">
    <source>
        <dbReference type="Proteomes" id="UP000255108"/>
    </source>
</evidence>
<feature type="region of interest" description="Disordered" evidence="1">
    <location>
        <begin position="33"/>
        <end position="60"/>
    </location>
</feature>
<name>A0A377Q536_9NEIS</name>
<dbReference type="OrthoDB" id="9198462at2"/>
<protein>
    <submittedName>
        <fullName evidence="2">Uncharacterized protein</fullName>
    </submittedName>
</protein>
<dbReference type="NCBIfam" id="NF038154">
    <property type="entry name" value="lanthi_III_a"/>
    <property type="match status" value="1"/>
</dbReference>
<dbReference type="EMBL" id="SMBT01000005">
    <property type="protein sequence ID" value="TCU87013.1"/>
    <property type="molecule type" value="Genomic_DNA"/>
</dbReference>
<dbReference type="EMBL" id="UGHR01000001">
    <property type="protein sequence ID" value="STQ90344.1"/>
    <property type="molecule type" value="Genomic_DNA"/>
</dbReference>
<gene>
    <name evidence="3" type="ORF">EV682_105138</name>
    <name evidence="2" type="ORF">NCTC11159_01408</name>
</gene>
<dbReference type="RefSeq" id="WP_115226683.1">
    <property type="nucleotide sequence ID" value="NZ_CAWOLO010000005.1"/>
</dbReference>
<reference evidence="3 5" key="2">
    <citation type="submission" date="2019-03" db="EMBL/GenBank/DDBJ databases">
        <title>Genomic Encyclopedia of Type Strains, Phase IV (KMG-IV): sequencing the most valuable type-strain genomes for metagenomic binning, comparative biology and taxonomic classification.</title>
        <authorList>
            <person name="Goeker M."/>
        </authorList>
    </citation>
    <scope>NUCLEOTIDE SEQUENCE [LARGE SCALE GENOMIC DNA]</scope>
    <source>
        <strain evidence="3 5">DSM 3764</strain>
    </source>
</reference>
<evidence type="ECO:0000313" key="3">
    <source>
        <dbReference type="EMBL" id="TCU87013.1"/>
    </source>
</evidence>
<evidence type="ECO:0000313" key="5">
    <source>
        <dbReference type="Proteomes" id="UP000295794"/>
    </source>
</evidence>
<dbReference type="Proteomes" id="UP000255108">
    <property type="component" value="Unassembled WGS sequence"/>
</dbReference>
<evidence type="ECO:0000256" key="1">
    <source>
        <dbReference type="SAM" id="MobiDB-lite"/>
    </source>
</evidence>
<reference evidence="2 4" key="1">
    <citation type="submission" date="2018-06" db="EMBL/GenBank/DDBJ databases">
        <authorList>
            <consortium name="Pathogen Informatics"/>
            <person name="Doyle S."/>
        </authorList>
    </citation>
    <scope>NUCLEOTIDE SEQUENCE [LARGE SCALE GENOMIC DNA]</scope>
    <source>
        <strain evidence="2 4">NCTC11159</strain>
    </source>
</reference>
<organism evidence="2 4">
    <name type="scientific">Iodobacter fluviatilis</name>
    <dbReference type="NCBI Taxonomy" id="537"/>
    <lineage>
        <taxon>Bacteria</taxon>
        <taxon>Pseudomonadati</taxon>
        <taxon>Pseudomonadota</taxon>
        <taxon>Betaproteobacteria</taxon>
        <taxon>Neisseriales</taxon>
        <taxon>Chitinibacteraceae</taxon>
        <taxon>Iodobacter</taxon>
    </lineage>
</organism>
<evidence type="ECO:0000313" key="2">
    <source>
        <dbReference type="EMBL" id="STQ90344.1"/>
    </source>
</evidence>
<dbReference type="Proteomes" id="UP000295794">
    <property type="component" value="Unassembled WGS sequence"/>
</dbReference>
<dbReference type="AlphaFoldDB" id="A0A377Q536"/>